<accession>A0A1K1LMA5</accession>
<gene>
    <name evidence="3" type="ORF">SAMN02910280_0568</name>
</gene>
<dbReference type="InterPro" id="IPR016134">
    <property type="entry name" value="Dockerin_dom"/>
</dbReference>
<evidence type="ECO:0000313" key="4">
    <source>
        <dbReference type="Proteomes" id="UP000183461"/>
    </source>
</evidence>
<dbReference type="InterPro" id="IPR036439">
    <property type="entry name" value="Dockerin_dom_sf"/>
</dbReference>
<keyword evidence="1" id="KW-0732">Signal</keyword>
<dbReference type="PROSITE" id="PS51766">
    <property type="entry name" value="DOCKERIN"/>
    <property type="match status" value="1"/>
</dbReference>
<dbReference type="EMBL" id="FPIP01000001">
    <property type="protein sequence ID" value="SFW11987.1"/>
    <property type="molecule type" value="Genomic_DNA"/>
</dbReference>
<proteinExistence type="predicted"/>
<dbReference type="PROSITE" id="PS00018">
    <property type="entry name" value="EF_HAND_1"/>
    <property type="match status" value="1"/>
</dbReference>
<dbReference type="InterPro" id="IPR002105">
    <property type="entry name" value="Dockerin_1_rpt"/>
</dbReference>
<evidence type="ECO:0000259" key="2">
    <source>
        <dbReference type="PROSITE" id="PS51766"/>
    </source>
</evidence>
<sequence length="332" mass="37448">MNTKKLLSMLLSAAVTLSFAGFSQRLALPTVQAADNTEYPIVTRTERFEDINTLPDKRIYNKDTYLDDFDISGLSIIVNEDIHTRMDYYSGFSQIVRHEYKIGKIYDNEVNFNDVCTDLVHIIDPETGETVSKWGESKSNKIDVHIYSPKGILRFSEPDNPDVIHEAEDCYVIDFPIYIEDNDSSNKIVLIDEKEITDYSFGNNISIKDIGDFNLDMDTYNYKNYYIDCNIQKGDIVSGAFYIDTDRNYIIGADLKIVRPAVGNGDANCDGKVDMSDVVFIMQYLANPNKYGLDGTEKIKMTIDGLFNGDVNGGGITVQDAEVLQKKLIGIE</sequence>
<evidence type="ECO:0000256" key="1">
    <source>
        <dbReference type="SAM" id="SignalP"/>
    </source>
</evidence>
<reference evidence="3 4" key="1">
    <citation type="submission" date="2016-11" db="EMBL/GenBank/DDBJ databases">
        <authorList>
            <person name="Jaros S."/>
            <person name="Januszkiewicz K."/>
            <person name="Wedrychowicz H."/>
        </authorList>
    </citation>
    <scope>NUCLEOTIDE SEQUENCE [LARGE SCALE GENOMIC DNA]</scope>
    <source>
        <strain evidence="3 4">YL228</strain>
    </source>
</reference>
<dbReference type="GO" id="GO:0004553">
    <property type="term" value="F:hydrolase activity, hydrolyzing O-glycosyl compounds"/>
    <property type="evidence" value="ECO:0007669"/>
    <property type="project" value="InterPro"/>
</dbReference>
<feature type="chain" id="PRO_5038881179" description="Dockerin domain-containing protein" evidence="1">
    <location>
        <begin position="21"/>
        <end position="332"/>
    </location>
</feature>
<dbReference type="Pfam" id="PF00404">
    <property type="entry name" value="Dockerin_1"/>
    <property type="match status" value="1"/>
</dbReference>
<organism evidence="3 4">
    <name type="scientific">Ruminococcus flavefaciens</name>
    <dbReference type="NCBI Taxonomy" id="1265"/>
    <lineage>
        <taxon>Bacteria</taxon>
        <taxon>Bacillati</taxon>
        <taxon>Bacillota</taxon>
        <taxon>Clostridia</taxon>
        <taxon>Eubacteriales</taxon>
        <taxon>Oscillospiraceae</taxon>
        <taxon>Ruminococcus</taxon>
    </lineage>
</organism>
<dbReference type="Proteomes" id="UP000183461">
    <property type="component" value="Unassembled WGS sequence"/>
</dbReference>
<evidence type="ECO:0000313" key="3">
    <source>
        <dbReference type="EMBL" id="SFW11987.1"/>
    </source>
</evidence>
<dbReference type="CDD" id="cd14256">
    <property type="entry name" value="Dockerin_I"/>
    <property type="match status" value="1"/>
</dbReference>
<dbReference type="GO" id="GO:0000272">
    <property type="term" value="P:polysaccharide catabolic process"/>
    <property type="evidence" value="ECO:0007669"/>
    <property type="project" value="InterPro"/>
</dbReference>
<dbReference type="RefSeq" id="WP_072298988.1">
    <property type="nucleotide sequence ID" value="NZ_FPIP01000001.1"/>
</dbReference>
<feature type="domain" description="Dockerin" evidence="2">
    <location>
        <begin position="260"/>
        <end position="332"/>
    </location>
</feature>
<dbReference type="Gene3D" id="1.10.1330.10">
    <property type="entry name" value="Dockerin domain"/>
    <property type="match status" value="1"/>
</dbReference>
<feature type="signal peptide" evidence="1">
    <location>
        <begin position="1"/>
        <end position="20"/>
    </location>
</feature>
<dbReference type="AlphaFoldDB" id="A0A1K1LMA5"/>
<dbReference type="InterPro" id="IPR018247">
    <property type="entry name" value="EF_Hand_1_Ca_BS"/>
</dbReference>
<name>A0A1K1LMA5_RUMFL</name>
<protein>
    <recommendedName>
        <fullName evidence="2">Dockerin domain-containing protein</fullName>
    </recommendedName>
</protein>
<dbReference type="SUPFAM" id="SSF63446">
    <property type="entry name" value="Type I dockerin domain"/>
    <property type="match status" value="1"/>
</dbReference>